<organism evidence="6 7">
    <name type="scientific">Adineta ricciae</name>
    <name type="common">Rotifer</name>
    <dbReference type="NCBI Taxonomy" id="249248"/>
    <lineage>
        <taxon>Eukaryota</taxon>
        <taxon>Metazoa</taxon>
        <taxon>Spiralia</taxon>
        <taxon>Gnathifera</taxon>
        <taxon>Rotifera</taxon>
        <taxon>Eurotatoria</taxon>
        <taxon>Bdelloidea</taxon>
        <taxon>Adinetida</taxon>
        <taxon>Adinetidae</taxon>
        <taxon>Adineta</taxon>
    </lineage>
</organism>
<dbReference type="PROSITE" id="PS51421">
    <property type="entry name" value="RAS"/>
    <property type="match status" value="1"/>
</dbReference>
<dbReference type="PANTHER" id="PTHR47978">
    <property type="match status" value="1"/>
</dbReference>
<proteinExistence type="inferred from homology"/>
<evidence type="ECO:0000256" key="2">
    <source>
        <dbReference type="ARBA" id="ARBA00009636"/>
    </source>
</evidence>
<comment type="similarity">
    <text evidence="2">Belongs to the tubulin family.</text>
</comment>
<accession>A0A814VWE3</accession>
<evidence type="ECO:0000313" key="7">
    <source>
        <dbReference type="Proteomes" id="UP000663828"/>
    </source>
</evidence>
<protein>
    <submittedName>
        <fullName evidence="6">Uncharacterized protein</fullName>
    </submittedName>
</protein>
<evidence type="ECO:0000256" key="1">
    <source>
        <dbReference type="ARBA" id="ARBA00006270"/>
    </source>
</evidence>
<dbReference type="SMART" id="SM00176">
    <property type="entry name" value="RAN"/>
    <property type="match status" value="1"/>
</dbReference>
<dbReference type="PROSITE" id="PS51419">
    <property type="entry name" value="RAB"/>
    <property type="match status" value="1"/>
</dbReference>
<dbReference type="EMBL" id="CAJNOR010001771">
    <property type="protein sequence ID" value="CAF1196721.1"/>
    <property type="molecule type" value="Genomic_DNA"/>
</dbReference>
<dbReference type="Proteomes" id="UP000663828">
    <property type="component" value="Unassembled WGS sequence"/>
</dbReference>
<evidence type="ECO:0000313" key="6">
    <source>
        <dbReference type="EMBL" id="CAF1196721.1"/>
    </source>
</evidence>
<evidence type="ECO:0000256" key="3">
    <source>
        <dbReference type="ARBA" id="ARBA00022701"/>
    </source>
</evidence>
<sequence length="300" mass="33201">MTNLIVGVLLVSKLVTVECHVLQIFVLIELFYLAVSPPIAVPGGDLAPTNRSAVGLANSTALVEAWARIDYKFDLMYSKRAFIHWYISEGMEEHEFNEARENLGALEKGDTSVGKSSLALRITKGYSHEHIETTIGGAFFPHSVQIDPDTALKIDLWDTAGQERFHSLAPMYYRHAAAGLVVYDITNSESFRRAKMWVKEIRAANGLNMVVAIVGNKLDLATGDKRQVNRQEVSEYAEENELLFMETSARRGDNVGEIFLTVAKQIAAKQQINSLNRTNDTISATSVTTKTTKSNICCNG</sequence>
<dbReference type="InterPro" id="IPR005225">
    <property type="entry name" value="Small_GTP-bd"/>
</dbReference>
<dbReference type="SMART" id="SM00173">
    <property type="entry name" value="RAS"/>
    <property type="match status" value="1"/>
</dbReference>
<dbReference type="GO" id="GO:0003924">
    <property type="term" value="F:GTPase activity"/>
    <property type="evidence" value="ECO:0007669"/>
    <property type="project" value="InterPro"/>
</dbReference>
<reference evidence="6" key="1">
    <citation type="submission" date="2021-02" db="EMBL/GenBank/DDBJ databases">
        <authorList>
            <person name="Nowell W R."/>
        </authorList>
    </citation>
    <scope>NUCLEOTIDE SEQUENCE</scope>
</reference>
<dbReference type="SMART" id="SM00174">
    <property type="entry name" value="RHO"/>
    <property type="match status" value="1"/>
</dbReference>
<dbReference type="GO" id="GO:0005874">
    <property type="term" value="C:microtubule"/>
    <property type="evidence" value="ECO:0007669"/>
    <property type="project" value="UniProtKB-KW"/>
</dbReference>
<evidence type="ECO:0000256" key="4">
    <source>
        <dbReference type="ARBA" id="ARBA00022741"/>
    </source>
</evidence>
<dbReference type="AlphaFoldDB" id="A0A814VWE3"/>
<keyword evidence="5" id="KW-0342">GTP-binding</keyword>
<dbReference type="InterPro" id="IPR008280">
    <property type="entry name" value="Tub_FtsZ_C"/>
</dbReference>
<name>A0A814VWE3_ADIRI</name>
<comment type="similarity">
    <text evidence="1">Belongs to the small GTPase superfamily. Rab family.</text>
</comment>
<keyword evidence="4" id="KW-0547">Nucleotide-binding</keyword>
<dbReference type="PRINTS" id="PR00449">
    <property type="entry name" value="RASTRNSFRMNG"/>
</dbReference>
<dbReference type="InterPro" id="IPR027417">
    <property type="entry name" value="P-loop_NTPase"/>
</dbReference>
<dbReference type="NCBIfam" id="TIGR00231">
    <property type="entry name" value="small_GTP"/>
    <property type="match status" value="1"/>
</dbReference>
<dbReference type="FunFam" id="3.40.50.300:FF:000808">
    <property type="entry name" value="Small GTP-binding protein, putative"/>
    <property type="match status" value="1"/>
</dbReference>
<dbReference type="InterPro" id="IPR001806">
    <property type="entry name" value="Small_GTPase"/>
</dbReference>
<dbReference type="InterPro" id="IPR023123">
    <property type="entry name" value="Tubulin_C"/>
</dbReference>
<evidence type="ECO:0000256" key="5">
    <source>
        <dbReference type="ARBA" id="ARBA00023134"/>
    </source>
</evidence>
<dbReference type="Pfam" id="PF00071">
    <property type="entry name" value="Ras"/>
    <property type="match status" value="1"/>
</dbReference>
<dbReference type="SMART" id="SM00175">
    <property type="entry name" value="RAB"/>
    <property type="match status" value="1"/>
</dbReference>
<keyword evidence="3" id="KW-0493">Microtubule</keyword>
<dbReference type="SUPFAM" id="SSF55307">
    <property type="entry name" value="Tubulin C-terminal domain-like"/>
    <property type="match status" value="1"/>
</dbReference>
<gene>
    <name evidence="6" type="ORF">XAT740_LOCUS23435</name>
</gene>
<dbReference type="SUPFAM" id="SSF52540">
    <property type="entry name" value="P-loop containing nucleoside triphosphate hydrolases"/>
    <property type="match status" value="1"/>
</dbReference>
<keyword evidence="7" id="KW-1185">Reference proteome</keyword>
<comment type="caution">
    <text evidence="6">The sequence shown here is derived from an EMBL/GenBank/DDBJ whole genome shotgun (WGS) entry which is preliminary data.</text>
</comment>
<dbReference type="Gene3D" id="1.10.287.600">
    <property type="entry name" value="Helix hairpin bin"/>
    <property type="match status" value="1"/>
</dbReference>
<dbReference type="Gene3D" id="3.40.50.300">
    <property type="entry name" value="P-loop containing nucleotide triphosphate hydrolases"/>
    <property type="match status" value="1"/>
</dbReference>
<dbReference type="GO" id="GO:0005525">
    <property type="term" value="F:GTP binding"/>
    <property type="evidence" value="ECO:0007669"/>
    <property type="project" value="UniProtKB-KW"/>
</dbReference>